<dbReference type="EMBL" id="JYDT01002806">
    <property type="protein sequence ID" value="KRY62981.1"/>
    <property type="molecule type" value="Genomic_DNA"/>
</dbReference>
<protein>
    <submittedName>
        <fullName evidence="1">Uncharacterized protein</fullName>
    </submittedName>
</protein>
<evidence type="ECO:0000313" key="1">
    <source>
        <dbReference type="EMBL" id="KRY62981.1"/>
    </source>
</evidence>
<reference evidence="1 2" key="1">
    <citation type="submission" date="2015-01" db="EMBL/GenBank/DDBJ databases">
        <title>Evolution of Trichinella species and genotypes.</title>
        <authorList>
            <person name="Korhonen P.K."/>
            <person name="Edoardo P."/>
            <person name="Giuseppe L.R."/>
            <person name="Gasser R.B."/>
        </authorList>
    </citation>
    <scope>NUCLEOTIDE SEQUENCE [LARGE SCALE GENOMIC DNA]</scope>
    <source>
        <strain evidence="1">ISS470</strain>
    </source>
</reference>
<dbReference type="Proteomes" id="UP000054995">
    <property type="component" value="Unassembled WGS sequence"/>
</dbReference>
<proteinExistence type="predicted"/>
<sequence>MSFNKKTVTYKNNQLPIVWRDASIENGFYSVGVADH</sequence>
<evidence type="ECO:0000313" key="2">
    <source>
        <dbReference type="Proteomes" id="UP000054995"/>
    </source>
</evidence>
<name>A0A0V1DND0_TRIPS</name>
<gene>
    <name evidence="1" type="ORF">T4D_13816</name>
</gene>
<keyword evidence="2" id="KW-1185">Reference proteome</keyword>
<dbReference type="AlphaFoldDB" id="A0A0V1DND0"/>
<comment type="caution">
    <text evidence="1">The sequence shown here is derived from an EMBL/GenBank/DDBJ whole genome shotgun (WGS) entry which is preliminary data.</text>
</comment>
<accession>A0A0V1DND0</accession>
<organism evidence="1 2">
    <name type="scientific">Trichinella pseudospiralis</name>
    <name type="common">Parasitic roundworm</name>
    <dbReference type="NCBI Taxonomy" id="6337"/>
    <lineage>
        <taxon>Eukaryota</taxon>
        <taxon>Metazoa</taxon>
        <taxon>Ecdysozoa</taxon>
        <taxon>Nematoda</taxon>
        <taxon>Enoplea</taxon>
        <taxon>Dorylaimia</taxon>
        <taxon>Trichinellida</taxon>
        <taxon>Trichinellidae</taxon>
        <taxon>Trichinella</taxon>
    </lineage>
</organism>